<dbReference type="CDD" id="cd00082">
    <property type="entry name" value="HisKA"/>
    <property type="match status" value="1"/>
</dbReference>
<dbReference type="SMART" id="SM00304">
    <property type="entry name" value="HAMP"/>
    <property type="match status" value="1"/>
</dbReference>
<organism evidence="15 16">
    <name type="scientific">Paenibacillus profundus</name>
    <dbReference type="NCBI Taxonomy" id="1173085"/>
    <lineage>
        <taxon>Bacteria</taxon>
        <taxon>Bacillati</taxon>
        <taxon>Bacillota</taxon>
        <taxon>Bacilli</taxon>
        <taxon>Bacillales</taxon>
        <taxon>Paenibacillaceae</taxon>
        <taxon>Paenibacillus</taxon>
    </lineage>
</organism>
<evidence type="ECO:0000256" key="2">
    <source>
        <dbReference type="ARBA" id="ARBA00004651"/>
    </source>
</evidence>
<evidence type="ECO:0000256" key="9">
    <source>
        <dbReference type="ARBA" id="ARBA00022840"/>
    </source>
</evidence>
<dbReference type="Gene3D" id="6.10.340.10">
    <property type="match status" value="1"/>
</dbReference>
<evidence type="ECO:0000256" key="10">
    <source>
        <dbReference type="ARBA" id="ARBA00023012"/>
    </source>
</evidence>
<dbReference type="EC" id="2.7.13.3" evidence="3"/>
<proteinExistence type="predicted"/>
<dbReference type="InterPro" id="IPR003660">
    <property type="entry name" value="HAMP_dom"/>
</dbReference>
<evidence type="ECO:0000313" key="16">
    <source>
        <dbReference type="Proteomes" id="UP001199916"/>
    </source>
</evidence>
<dbReference type="SUPFAM" id="SSF158472">
    <property type="entry name" value="HAMP domain-like"/>
    <property type="match status" value="1"/>
</dbReference>
<dbReference type="Gene3D" id="1.10.287.130">
    <property type="match status" value="1"/>
</dbReference>
<dbReference type="Pfam" id="PF00672">
    <property type="entry name" value="HAMP"/>
    <property type="match status" value="1"/>
</dbReference>
<dbReference type="InterPro" id="IPR036890">
    <property type="entry name" value="HATPase_C_sf"/>
</dbReference>
<keyword evidence="11 12" id="KW-0472">Membrane</keyword>
<feature type="domain" description="Histidine kinase" evidence="13">
    <location>
        <begin position="264"/>
        <end position="485"/>
    </location>
</feature>
<dbReference type="InterPro" id="IPR003594">
    <property type="entry name" value="HATPase_dom"/>
</dbReference>
<evidence type="ECO:0000256" key="1">
    <source>
        <dbReference type="ARBA" id="ARBA00000085"/>
    </source>
</evidence>
<evidence type="ECO:0000256" key="7">
    <source>
        <dbReference type="ARBA" id="ARBA00022741"/>
    </source>
</evidence>
<feature type="transmembrane region" description="Helical" evidence="12">
    <location>
        <begin position="168"/>
        <end position="191"/>
    </location>
</feature>
<protein>
    <recommendedName>
        <fullName evidence="3">histidine kinase</fullName>
        <ecNumber evidence="3">2.7.13.3</ecNumber>
    </recommendedName>
</protein>
<evidence type="ECO:0000256" key="8">
    <source>
        <dbReference type="ARBA" id="ARBA00022777"/>
    </source>
</evidence>
<keyword evidence="6" id="KW-0808">Transferase</keyword>
<feature type="domain" description="HAMP" evidence="14">
    <location>
        <begin position="197"/>
        <end position="249"/>
    </location>
</feature>
<keyword evidence="12" id="KW-1133">Transmembrane helix</keyword>
<dbReference type="CDD" id="cd00075">
    <property type="entry name" value="HATPase"/>
    <property type="match status" value="1"/>
</dbReference>
<evidence type="ECO:0000256" key="12">
    <source>
        <dbReference type="SAM" id="Phobius"/>
    </source>
</evidence>
<reference evidence="15 16" key="1">
    <citation type="submission" date="2021-11" db="EMBL/GenBank/DDBJ databases">
        <title>Draft genome sequence of Paenibacillus profundus YoMME, a new Gram-positive bacteria with exoelectrogenic properties.</title>
        <authorList>
            <person name="Hubenova Y."/>
            <person name="Hubenova E."/>
            <person name="Manasiev Y."/>
            <person name="Peykov S."/>
            <person name="Mitov M."/>
        </authorList>
    </citation>
    <scope>NUCLEOTIDE SEQUENCE [LARGE SCALE GENOMIC DNA]</scope>
    <source>
        <strain evidence="15 16">YoMME</strain>
    </source>
</reference>
<dbReference type="SMART" id="SM00388">
    <property type="entry name" value="HisKA"/>
    <property type="match status" value="1"/>
</dbReference>
<keyword evidence="9" id="KW-0067">ATP-binding</keyword>
<dbReference type="CDD" id="cd06225">
    <property type="entry name" value="HAMP"/>
    <property type="match status" value="1"/>
</dbReference>
<gene>
    <name evidence="15" type="ORF">LQV63_04100</name>
</gene>
<keyword evidence="5" id="KW-0597">Phosphoprotein</keyword>
<comment type="subcellular location">
    <subcellularLocation>
        <location evidence="2">Cell membrane</location>
        <topology evidence="2">Multi-pass membrane protein</topology>
    </subcellularLocation>
</comment>
<dbReference type="PANTHER" id="PTHR45453">
    <property type="entry name" value="PHOSPHATE REGULON SENSOR PROTEIN PHOR"/>
    <property type="match status" value="1"/>
</dbReference>
<dbReference type="PROSITE" id="PS50109">
    <property type="entry name" value="HIS_KIN"/>
    <property type="match status" value="1"/>
</dbReference>
<dbReference type="Pfam" id="PF02518">
    <property type="entry name" value="HATPase_c"/>
    <property type="match status" value="1"/>
</dbReference>
<sequence length="489" mass="55096">MGGPFVKTRSIKRQFIFYFSLVIGLSFILTAAVWGLVVWLMFQGEADWIRPANYYEKKIPGIWQVVAAEGDNLLQEGGRSALEQVIDGTGISYAIVDRYGTPVYGTLTDPRIDSGRELIERLNSTKMIDSNHARTMMPIVNAAGEFEGAVVLTYVLAVTATDEASNPYVSLLGTLIILLPFLLIIVFTWMFGRRFSRQLNQPIQELIEGTKRVQRRDLDFSFSYEGTSEIAQLVKAFDEMRRELYLSLQREWKLEQERRDMVAALAHDLRTPLAIVQGHVEGLLEGGAERPDRLYRYLATIDKNTKRAARLVQEMNTVSAMETPEFRLNRRAVDVRVFMEEKASDIERLCGEQHIHFTYDLEDKRKEQASVLFDPDRLSQLLDNLFANSVQFTPAGGTISWRTELAEHKLVMQIMDTGPGFPAHALDIVFDKFVQGDTSRSRHKGHAGLGLYMAKLLTEKHGGVILASNLDVGGACVTVTLPARETVQS</sequence>
<keyword evidence="4" id="KW-1003">Cell membrane</keyword>
<dbReference type="InterPro" id="IPR005467">
    <property type="entry name" value="His_kinase_dom"/>
</dbReference>
<evidence type="ECO:0000259" key="13">
    <source>
        <dbReference type="PROSITE" id="PS50109"/>
    </source>
</evidence>
<dbReference type="InterPro" id="IPR050351">
    <property type="entry name" value="BphY/WalK/GraS-like"/>
</dbReference>
<dbReference type="RefSeq" id="WP_233695739.1">
    <property type="nucleotide sequence ID" value="NZ_JAJNBZ010000002.1"/>
</dbReference>
<dbReference type="InterPro" id="IPR004358">
    <property type="entry name" value="Sig_transdc_His_kin-like_C"/>
</dbReference>
<feature type="transmembrane region" description="Helical" evidence="12">
    <location>
        <begin position="15"/>
        <end position="42"/>
    </location>
</feature>
<evidence type="ECO:0000256" key="4">
    <source>
        <dbReference type="ARBA" id="ARBA00022475"/>
    </source>
</evidence>
<keyword evidence="7" id="KW-0547">Nucleotide-binding</keyword>
<dbReference type="EMBL" id="JAJNBZ010000002">
    <property type="protein sequence ID" value="MCE5168495.1"/>
    <property type="molecule type" value="Genomic_DNA"/>
</dbReference>
<evidence type="ECO:0000256" key="6">
    <source>
        <dbReference type="ARBA" id="ARBA00022679"/>
    </source>
</evidence>
<dbReference type="PRINTS" id="PR00344">
    <property type="entry name" value="BCTRLSENSOR"/>
</dbReference>
<dbReference type="PROSITE" id="PS50885">
    <property type="entry name" value="HAMP"/>
    <property type="match status" value="1"/>
</dbReference>
<evidence type="ECO:0000259" key="14">
    <source>
        <dbReference type="PROSITE" id="PS50885"/>
    </source>
</evidence>
<keyword evidence="16" id="KW-1185">Reference proteome</keyword>
<dbReference type="Proteomes" id="UP001199916">
    <property type="component" value="Unassembled WGS sequence"/>
</dbReference>
<keyword evidence="12" id="KW-0812">Transmembrane</keyword>
<dbReference type="InterPro" id="IPR036097">
    <property type="entry name" value="HisK_dim/P_sf"/>
</dbReference>
<name>A0ABS8YDR1_9BACL</name>
<dbReference type="GO" id="GO:0016301">
    <property type="term" value="F:kinase activity"/>
    <property type="evidence" value="ECO:0007669"/>
    <property type="project" value="UniProtKB-KW"/>
</dbReference>
<dbReference type="SMART" id="SM00387">
    <property type="entry name" value="HATPase_c"/>
    <property type="match status" value="1"/>
</dbReference>
<evidence type="ECO:0000256" key="3">
    <source>
        <dbReference type="ARBA" id="ARBA00012438"/>
    </source>
</evidence>
<keyword evidence="10" id="KW-0902">Two-component regulatory system</keyword>
<dbReference type="SUPFAM" id="SSF47384">
    <property type="entry name" value="Homodimeric domain of signal transducing histidine kinase"/>
    <property type="match status" value="1"/>
</dbReference>
<dbReference type="Gene3D" id="3.30.565.10">
    <property type="entry name" value="Histidine kinase-like ATPase, C-terminal domain"/>
    <property type="match status" value="1"/>
</dbReference>
<evidence type="ECO:0000256" key="5">
    <source>
        <dbReference type="ARBA" id="ARBA00022553"/>
    </source>
</evidence>
<dbReference type="PANTHER" id="PTHR45453:SF1">
    <property type="entry name" value="PHOSPHATE REGULON SENSOR PROTEIN PHOR"/>
    <property type="match status" value="1"/>
</dbReference>
<comment type="catalytic activity">
    <reaction evidence="1">
        <text>ATP + protein L-histidine = ADP + protein N-phospho-L-histidine.</text>
        <dbReference type="EC" id="2.7.13.3"/>
    </reaction>
</comment>
<evidence type="ECO:0000313" key="15">
    <source>
        <dbReference type="EMBL" id="MCE5168495.1"/>
    </source>
</evidence>
<dbReference type="Pfam" id="PF00512">
    <property type="entry name" value="HisKA"/>
    <property type="match status" value="1"/>
</dbReference>
<accession>A0ABS8YDR1</accession>
<keyword evidence="8 15" id="KW-0418">Kinase</keyword>
<dbReference type="SUPFAM" id="SSF55874">
    <property type="entry name" value="ATPase domain of HSP90 chaperone/DNA topoisomerase II/histidine kinase"/>
    <property type="match status" value="1"/>
</dbReference>
<comment type="caution">
    <text evidence="15">The sequence shown here is derived from an EMBL/GenBank/DDBJ whole genome shotgun (WGS) entry which is preliminary data.</text>
</comment>
<dbReference type="InterPro" id="IPR003661">
    <property type="entry name" value="HisK_dim/P_dom"/>
</dbReference>
<evidence type="ECO:0000256" key="11">
    <source>
        <dbReference type="ARBA" id="ARBA00023136"/>
    </source>
</evidence>